<name>A0A368YJH4_9HYPH</name>
<evidence type="ECO:0000259" key="2">
    <source>
        <dbReference type="Pfam" id="PF21741"/>
    </source>
</evidence>
<keyword evidence="1" id="KW-1133">Transmembrane helix</keyword>
<gene>
    <name evidence="3" type="ORF">C7476_11495</name>
</gene>
<evidence type="ECO:0000313" key="3">
    <source>
        <dbReference type="EMBL" id="RCW80380.1"/>
    </source>
</evidence>
<feature type="transmembrane region" description="Helical" evidence="1">
    <location>
        <begin position="78"/>
        <end position="96"/>
    </location>
</feature>
<feature type="transmembrane region" description="Helical" evidence="1">
    <location>
        <begin position="50"/>
        <end position="72"/>
    </location>
</feature>
<keyword evidence="1" id="KW-0472">Membrane</keyword>
<evidence type="ECO:0000256" key="1">
    <source>
        <dbReference type="SAM" id="Phobius"/>
    </source>
</evidence>
<accession>A0A368YJH4</accession>
<keyword evidence="4" id="KW-1185">Reference proteome</keyword>
<keyword evidence="1" id="KW-0812">Transmembrane</keyword>
<protein>
    <recommendedName>
        <fullName evidence="2">DUF6867 domain-containing protein</fullName>
    </recommendedName>
</protein>
<comment type="caution">
    <text evidence="3">The sequence shown here is derived from an EMBL/GenBank/DDBJ whole genome shotgun (WGS) entry which is preliminary data.</text>
</comment>
<proteinExistence type="predicted"/>
<dbReference type="EMBL" id="QPJM01000014">
    <property type="protein sequence ID" value="RCW80380.1"/>
    <property type="molecule type" value="Genomic_DNA"/>
</dbReference>
<feature type="transmembrane region" description="Helical" evidence="1">
    <location>
        <begin position="20"/>
        <end position="38"/>
    </location>
</feature>
<dbReference type="Proteomes" id="UP000253324">
    <property type="component" value="Unassembled WGS sequence"/>
</dbReference>
<sequence>MKGLKGNIAMQGILYEEPSIWLFILVTCLMGGWAAWMAGRACAKTWRPLIIVIFYMLLLGIAVRFIHFALFGGTMFTLHYYIVDTIVLTIIGILGYRYTRTNQMVRQYHWLYEKTSPFAWKDRTRA</sequence>
<feature type="domain" description="DUF6867" evidence="2">
    <location>
        <begin position="19"/>
        <end position="123"/>
    </location>
</feature>
<dbReference type="Pfam" id="PF21741">
    <property type="entry name" value="DUF6867"/>
    <property type="match status" value="1"/>
</dbReference>
<evidence type="ECO:0000313" key="4">
    <source>
        <dbReference type="Proteomes" id="UP000253324"/>
    </source>
</evidence>
<organism evidence="3 4">
    <name type="scientific">Phyllobacterium bourgognense</name>
    <dbReference type="NCBI Taxonomy" id="314236"/>
    <lineage>
        <taxon>Bacteria</taxon>
        <taxon>Pseudomonadati</taxon>
        <taxon>Pseudomonadota</taxon>
        <taxon>Alphaproteobacteria</taxon>
        <taxon>Hyphomicrobiales</taxon>
        <taxon>Phyllobacteriaceae</taxon>
        <taxon>Phyllobacterium</taxon>
    </lineage>
</organism>
<dbReference type="AlphaFoldDB" id="A0A368YJH4"/>
<dbReference type="InterPro" id="IPR049201">
    <property type="entry name" value="DUF6867"/>
</dbReference>
<reference evidence="3 4" key="1">
    <citation type="submission" date="2018-07" db="EMBL/GenBank/DDBJ databases">
        <title>Genomic Encyclopedia of Type Strains, Phase III (KMG-III): the genomes of soil and plant-associated and newly described type strains.</title>
        <authorList>
            <person name="Whitman W."/>
        </authorList>
    </citation>
    <scope>NUCLEOTIDE SEQUENCE [LARGE SCALE GENOMIC DNA]</scope>
    <source>
        <strain evidence="3 4">31-25a</strain>
    </source>
</reference>